<reference evidence="7" key="1">
    <citation type="journal article" date="2013" name="Nature">
        <title>Pan genome of the phytoplankton Emiliania underpins its global distribution.</title>
        <authorList>
            <person name="Read B.A."/>
            <person name="Kegel J."/>
            <person name="Klute M.J."/>
            <person name="Kuo A."/>
            <person name="Lefebvre S.C."/>
            <person name="Maumus F."/>
            <person name="Mayer C."/>
            <person name="Miller J."/>
            <person name="Monier A."/>
            <person name="Salamov A."/>
            <person name="Young J."/>
            <person name="Aguilar M."/>
            <person name="Claverie J.M."/>
            <person name="Frickenhaus S."/>
            <person name="Gonzalez K."/>
            <person name="Herman E.K."/>
            <person name="Lin Y.C."/>
            <person name="Napier J."/>
            <person name="Ogata H."/>
            <person name="Sarno A.F."/>
            <person name="Shmutz J."/>
            <person name="Schroeder D."/>
            <person name="de Vargas C."/>
            <person name="Verret F."/>
            <person name="von Dassow P."/>
            <person name="Valentin K."/>
            <person name="Van de Peer Y."/>
            <person name="Wheeler G."/>
            <person name="Dacks J.B."/>
            <person name="Delwiche C.F."/>
            <person name="Dyhrman S.T."/>
            <person name="Glockner G."/>
            <person name="John U."/>
            <person name="Richards T."/>
            <person name="Worden A.Z."/>
            <person name="Zhang X."/>
            <person name="Grigoriev I.V."/>
            <person name="Allen A.E."/>
            <person name="Bidle K."/>
            <person name="Borodovsky M."/>
            <person name="Bowler C."/>
            <person name="Brownlee C."/>
            <person name="Cock J.M."/>
            <person name="Elias M."/>
            <person name="Gladyshev V.N."/>
            <person name="Groth M."/>
            <person name="Guda C."/>
            <person name="Hadaegh A."/>
            <person name="Iglesias-Rodriguez M.D."/>
            <person name="Jenkins J."/>
            <person name="Jones B.M."/>
            <person name="Lawson T."/>
            <person name="Leese F."/>
            <person name="Lindquist E."/>
            <person name="Lobanov A."/>
            <person name="Lomsadze A."/>
            <person name="Malik S.B."/>
            <person name="Marsh M.E."/>
            <person name="Mackinder L."/>
            <person name="Mock T."/>
            <person name="Mueller-Roeber B."/>
            <person name="Pagarete A."/>
            <person name="Parker M."/>
            <person name="Probert I."/>
            <person name="Quesneville H."/>
            <person name="Raines C."/>
            <person name="Rensing S.A."/>
            <person name="Riano-Pachon D.M."/>
            <person name="Richier S."/>
            <person name="Rokitta S."/>
            <person name="Shiraiwa Y."/>
            <person name="Soanes D.M."/>
            <person name="van der Giezen M."/>
            <person name="Wahlund T.M."/>
            <person name="Williams B."/>
            <person name="Wilson W."/>
            <person name="Wolfe G."/>
            <person name="Wurch L.L."/>
        </authorList>
    </citation>
    <scope>NUCLEOTIDE SEQUENCE</scope>
</reference>
<feature type="region of interest" description="Disordered" evidence="5">
    <location>
        <begin position="1"/>
        <end position="58"/>
    </location>
</feature>
<evidence type="ECO:0000313" key="6">
    <source>
        <dbReference type="EnsemblProtists" id="EOD41363"/>
    </source>
</evidence>
<dbReference type="GO" id="GO:0005737">
    <property type="term" value="C:cytoplasm"/>
    <property type="evidence" value="ECO:0007669"/>
    <property type="project" value="TreeGrafter"/>
</dbReference>
<organism evidence="6 7">
    <name type="scientific">Emiliania huxleyi (strain CCMP1516)</name>
    <dbReference type="NCBI Taxonomy" id="280463"/>
    <lineage>
        <taxon>Eukaryota</taxon>
        <taxon>Haptista</taxon>
        <taxon>Haptophyta</taxon>
        <taxon>Prymnesiophyceae</taxon>
        <taxon>Isochrysidales</taxon>
        <taxon>Noelaerhabdaceae</taxon>
        <taxon>Emiliania</taxon>
    </lineage>
</organism>
<feature type="region of interest" description="Disordered" evidence="5">
    <location>
        <begin position="465"/>
        <end position="535"/>
    </location>
</feature>
<dbReference type="InterPro" id="IPR005522">
    <property type="entry name" value="IPK"/>
</dbReference>
<feature type="compositionally biased region" description="Polar residues" evidence="5">
    <location>
        <begin position="30"/>
        <end position="41"/>
    </location>
</feature>
<feature type="region of interest" description="Disordered" evidence="5">
    <location>
        <begin position="237"/>
        <end position="277"/>
    </location>
</feature>
<evidence type="ECO:0000256" key="5">
    <source>
        <dbReference type="SAM" id="MobiDB-lite"/>
    </source>
</evidence>
<evidence type="ECO:0000256" key="3">
    <source>
        <dbReference type="ARBA" id="ARBA00022777"/>
    </source>
</evidence>
<dbReference type="GO" id="GO:0005634">
    <property type="term" value="C:nucleus"/>
    <property type="evidence" value="ECO:0007669"/>
    <property type="project" value="TreeGrafter"/>
</dbReference>
<dbReference type="PANTHER" id="PTHR12400">
    <property type="entry name" value="INOSITOL POLYPHOSPHATE KINASE"/>
    <property type="match status" value="1"/>
</dbReference>
<dbReference type="Proteomes" id="UP000013827">
    <property type="component" value="Unassembled WGS sequence"/>
</dbReference>
<keyword evidence="7" id="KW-1185">Reference proteome</keyword>
<dbReference type="GO" id="GO:0000828">
    <property type="term" value="F:inositol hexakisphosphate kinase activity"/>
    <property type="evidence" value="ECO:0007669"/>
    <property type="project" value="TreeGrafter"/>
</dbReference>
<dbReference type="SUPFAM" id="SSF56104">
    <property type="entry name" value="SAICAR synthase-like"/>
    <property type="match status" value="1"/>
</dbReference>
<keyword evidence="3 4" id="KW-0418">Kinase</keyword>
<reference evidence="6" key="2">
    <citation type="submission" date="2024-10" db="UniProtKB">
        <authorList>
            <consortium name="EnsemblProtists"/>
        </authorList>
    </citation>
    <scope>IDENTIFICATION</scope>
</reference>
<dbReference type="eggNOG" id="KOG1621">
    <property type="taxonomic scope" value="Eukaryota"/>
</dbReference>
<protein>
    <recommendedName>
        <fullName evidence="4">Kinase</fullName>
        <ecNumber evidence="4">2.7.-.-</ecNumber>
    </recommendedName>
</protein>
<comment type="similarity">
    <text evidence="1 4">Belongs to the inositol phosphokinase (IPK) family.</text>
</comment>
<feature type="compositionally biased region" description="Gly residues" evidence="5">
    <location>
        <begin position="237"/>
        <end position="249"/>
    </location>
</feature>
<dbReference type="PaxDb" id="2903-EOD41363"/>
<dbReference type="Pfam" id="PF03770">
    <property type="entry name" value="IPK"/>
    <property type="match status" value="1"/>
</dbReference>
<dbReference type="RefSeq" id="XP_005793792.1">
    <property type="nucleotide sequence ID" value="XM_005793735.1"/>
</dbReference>
<feature type="compositionally biased region" description="Low complexity" evidence="5">
    <location>
        <begin position="494"/>
        <end position="518"/>
    </location>
</feature>
<dbReference type="InterPro" id="IPR038286">
    <property type="entry name" value="IPK_sf"/>
</dbReference>
<dbReference type="AlphaFoldDB" id="A0A0D3L028"/>
<dbReference type="HOGENOM" id="CLU_509449_0_0_1"/>
<dbReference type="GeneID" id="17286633"/>
<evidence type="ECO:0000256" key="1">
    <source>
        <dbReference type="ARBA" id="ARBA00007374"/>
    </source>
</evidence>
<dbReference type="EnsemblProtists" id="EOD41363">
    <property type="protein sequence ID" value="EOD41363"/>
    <property type="gene ID" value="EMIHUDRAFT_433336"/>
</dbReference>
<name>A0A0D3L028_EMIH1</name>
<dbReference type="EC" id="2.7.-.-" evidence="4"/>
<sequence length="535" mass="55997">MHIPGRRSPPCTRQSPSAKADVGLEASWMSGYTSPTSSLNSAGAVATANPGGTSSLNPGRRRRRWLLFGCGGSSAESEGWESVRQLPSAEPGAVGEAPLLPGLAALLSKPGAAALRALGDKGDEGTGARSSLPLEGGAVLLHHWPLGLALTCVGGAVDEVEVFCDRHPFQQRPPGRQLLPGVSFGSCRAAVEAALGPPIGEGSGCKGGWLFYGPWRLPGRKKRGLVTLALWFGEGAAGGGGGPEAGGPGRRTELDPESGGGGRRAPPGAEAERVGGACESGGGLQAVRLLRSDDRSLWRSTHAVREASLRTADACIADAQQGEAGRGEAEAGGAEEGPQWRWLRNRRFNAATNAVIQVAGHSNLFERLCESVIIKQSSTPERAAYEGISATPLGPFVPRCLCACQRGEVQLLYIEDLTARYRRPCVMDVKVGTRTFLEADAASTRRRVDLALKMLAVDPAALSEEEAAAGVTKMERQRRSTEPSCSRTARRGSRATARTATSPASTRCSTSSRAPTRSRPSRRARGASQSGAERA</sequence>
<feature type="compositionally biased region" description="Low complexity" evidence="5">
    <location>
        <begin position="526"/>
        <end position="535"/>
    </location>
</feature>
<dbReference type="GO" id="GO:0032958">
    <property type="term" value="P:inositol phosphate biosynthetic process"/>
    <property type="evidence" value="ECO:0007669"/>
    <property type="project" value="InterPro"/>
</dbReference>
<evidence type="ECO:0000256" key="2">
    <source>
        <dbReference type="ARBA" id="ARBA00022679"/>
    </source>
</evidence>
<dbReference type="KEGG" id="ehx:EMIHUDRAFT_433336"/>
<dbReference type="GO" id="GO:0046854">
    <property type="term" value="P:phosphatidylinositol phosphate biosynthetic process"/>
    <property type="evidence" value="ECO:0007669"/>
    <property type="project" value="TreeGrafter"/>
</dbReference>
<proteinExistence type="inferred from homology"/>
<dbReference type="Gene3D" id="3.30.470.160">
    <property type="entry name" value="Inositol polyphosphate kinase"/>
    <property type="match status" value="1"/>
</dbReference>
<accession>A0A0D3L028</accession>
<evidence type="ECO:0000256" key="4">
    <source>
        <dbReference type="RuleBase" id="RU363090"/>
    </source>
</evidence>
<dbReference type="PANTHER" id="PTHR12400:SF55">
    <property type="entry name" value="INOSITOL-TRISPHOSPHATE 3-KINASE A"/>
    <property type="match status" value="1"/>
</dbReference>
<evidence type="ECO:0000313" key="7">
    <source>
        <dbReference type="Proteomes" id="UP000013827"/>
    </source>
</evidence>
<keyword evidence="2 4" id="KW-0808">Transferase</keyword>